<feature type="transmembrane region" description="Helical" evidence="1">
    <location>
        <begin position="100"/>
        <end position="122"/>
    </location>
</feature>
<proteinExistence type="predicted"/>
<reference evidence="3" key="1">
    <citation type="journal article" date="2019" name="Int. J. Syst. Evol. Microbiol.">
        <title>The Global Catalogue of Microorganisms (GCM) 10K type strain sequencing project: providing services to taxonomists for standard genome sequencing and annotation.</title>
        <authorList>
            <consortium name="The Broad Institute Genomics Platform"/>
            <consortium name="The Broad Institute Genome Sequencing Center for Infectious Disease"/>
            <person name="Wu L."/>
            <person name="Ma J."/>
        </authorList>
    </citation>
    <scope>NUCLEOTIDE SEQUENCE [LARGE SCALE GENOMIC DNA]</scope>
    <source>
        <strain evidence="3">JCM 30346</strain>
    </source>
</reference>
<accession>A0ABW1NQ47</accession>
<sequence length="293" mass="31306">MVLWIIAYAVMIFALADAASRPGEAWTAAGRSKFLWVVVLTFGVFAPIFGMQVFVIYDDVLPEPLGSIPGVTPVSVTTTVGVLFALRYFLRIRPGLAGGAQPGCLTAVLVVGSLVVAGNWILSGGPSYSPVTSERQRLIDTPVHAISTPLLAGGLTRDDAAQIPGSAEVKRAMEAPDGDYRYARDAVYTDAGGTKYAFLGGIRKYEHDLESSVENFRENLEGTWGTRPIVTEIAPGPGGGSAMCGQNPDNRDVLCEWTTEDSFGQVRPLNIGTVTDLGKLADITRRIRTGVEK</sequence>
<evidence type="ECO:0000313" key="2">
    <source>
        <dbReference type="EMBL" id="MFC6085465.1"/>
    </source>
</evidence>
<gene>
    <name evidence="2" type="ORF">ACFP1K_30155</name>
</gene>
<dbReference type="RefSeq" id="WP_380759626.1">
    <property type="nucleotide sequence ID" value="NZ_JBHSRF010000062.1"/>
</dbReference>
<evidence type="ECO:0000256" key="1">
    <source>
        <dbReference type="SAM" id="Phobius"/>
    </source>
</evidence>
<feature type="transmembrane region" description="Helical" evidence="1">
    <location>
        <begin position="68"/>
        <end position="88"/>
    </location>
</feature>
<keyword evidence="1" id="KW-0812">Transmembrane</keyword>
<keyword evidence="1" id="KW-0472">Membrane</keyword>
<dbReference type="Pfam" id="PF10724">
    <property type="entry name" value="DUF2516"/>
    <property type="match status" value="1"/>
</dbReference>
<dbReference type="EMBL" id="JBHSRF010000062">
    <property type="protein sequence ID" value="MFC6085465.1"/>
    <property type="molecule type" value="Genomic_DNA"/>
</dbReference>
<protein>
    <submittedName>
        <fullName evidence="2">DUF2516 family protein</fullName>
    </submittedName>
</protein>
<keyword evidence="1" id="KW-1133">Transmembrane helix</keyword>
<organism evidence="2 3">
    <name type="scientific">Sphaerisporangium aureirubrum</name>
    <dbReference type="NCBI Taxonomy" id="1544736"/>
    <lineage>
        <taxon>Bacteria</taxon>
        <taxon>Bacillati</taxon>
        <taxon>Actinomycetota</taxon>
        <taxon>Actinomycetes</taxon>
        <taxon>Streptosporangiales</taxon>
        <taxon>Streptosporangiaceae</taxon>
        <taxon>Sphaerisporangium</taxon>
    </lineage>
</organism>
<dbReference type="Proteomes" id="UP001596137">
    <property type="component" value="Unassembled WGS sequence"/>
</dbReference>
<comment type="caution">
    <text evidence="2">The sequence shown here is derived from an EMBL/GenBank/DDBJ whole genome shotgun (WGS) entry which is preliminary data.</text>
</comment>
<feature type="transmembrane region" description="Helical" evidence="1">
    <location>
        <begin position="34"/>
        <end position="56"/>
    </location>
</feature>
<evidence type="ECO:0000313" key="3">
    <source>
        <dbReference type="Proteomes" id="UP001596137"/>
    </source>
</evidence>
<keyword evidence="3" id="KW-1185">Reference proteome</keyword>
<dbReference type="InterPro" id="IPR019662">
    <property type="entry name" value="DUF2516"/>
</dbReference>
<name>A0ABW1NQ47_9ACTN</name>